<dbReference type="PANTHER" id="PTHR11439:SF515">
    <property type="entry name" value="GAG-POL POLYPROTEIN"/>
    <property type="match status" value="1"/>
</dbReference>
<dbReference type="InterPro" id="IPR043502">
    <property type="entry name" value="DNA/RNA_pol_sf"/>
</dbReference>
<dbReference type="PANTHER" id="PTHR11439">
    <property type="entry name" value="GAG-POL-RELATED RETROTRANSPOSON"/>
    <property type="match status" value="1"/>
</dbReference>
<reference evidence="1" key="2">
    <citation type="submission" date="2015-06" db="UniProtKB">
        <authorList>
            <consortium name="EnsemblPlants"/>
        </authorList>
    </citation>
    <scope>IDENTIFICATION</scope>
</reference>
<evidence type="ECO:0008006" key="3">
    <source>
        <dbReference type="Google" id="ProtNLM"/>
    </source>
</evidence>
<keyword evidence="2" id="KW-1185">Reference proteome</keyword>
<proteinExistence type="predicted"/>
<dbReference type="Proteomes" id="UP000032141">
    <property type="component" value="Unassembled WGS sequence"/>
</dbReference>
<sequence length="159" mass="18334">MEACNTTHVPMKSSLRISKVEYEPEINATEYRRTIGCLRYLRHTRPDICYAVGVLSRYTHNLRKSHQTHTTRDGLRSVIGYSDSNRNINVDDGRSTPGHAFYFGSSLITWTPQKQLMVAFSSCETEFMATTEATKQVIWLRELFCEKIILRIDNKSPLL</sequence>
<dbReference type="eggNOG" id="KOG0017">
    <property type="taxonomic scope" value="Eukaryota"/>
</dbReference>
<organism evidence="1 2">
    <name type="scientific">Brassica oleracea var. oleracea</name>
    <dbReference type="NCBI Taxonomy" id="109376"/>
    <lineage>
        <taxon>Eukaryota</taxon>
        <taxon>Viridiplantae</taxon>
        <taxon>Streptophyta</taxon>
        <taxon>Embryophyta</taxon>
        <taxon>Tracheophyta</taxon>
        <taxon>Spermatophyta</taxon>
        <taxon>Magnoliopsida</taxon>
        <taxon>eudicotyledons</taxon>
        <taxon>Gunneridae</taxon>
        <taxon>Pentapetalae</taxon>
        <taxon>rosids</taxon>
        <taxon>malvids</taxon>
        <taxon>Brassicales</taxon>
        <taxon>Brassicaceae</taxon>
        <taxon>Brassiceae</taxon>
        <taxon>Brassica</taxon>
    </lineage>
</organism>
<evidence type="ECO:0000313" key="2">
    <source>
        <dbReference type="Proteomes" id="UP000032141"/>
    </source>
</evidence>
<dbReference type="EnsemblPlants" id="Bo00879s020.1">
    <property type="protein sequence ID" value="Bo00879s020.1"/>
    <property type="gene ID" value="Bo00879s020"/>
</dbReference>
<dbReference type="SUPFAM" id="SSF56672">
    <property type="entry name" value="DNA/RNA polymerases"/>
    <property type="match status" value="1"/>
</dbReference>
<accession>A0A0D2ZRV6</accession>
<dbReference type="STRING" id="109376.A0A0D2ZRV6"/>
<dbReference type="AlphaFoldDB" id="A0A0D2ZRV6"/>
<name>A0A0D2ZRV6_BRAOL</name>
<reference evidence="1" key="1">
    <citation type="journal article" date="2014" name="Genome Biol.">
        <title>Transcriptome and methylome profiling reveals relics of genome dominance in the mesopolyploid Brassica oleracea.</title>
        <authorList>
            <person name="Parkin I.A."/>
            <person name="Koh C."/>
            <person name="Tang H."/>
            <person name="Robinson S.J."/>
            <person name="Kagale S."/>
            <person name="Clarke W.E."/>
            <person name="Town C.D."/>
            <person name="Nixon J."/>
            <person name="Krishnakumar V."/>
            <person name="Bidwell S.L."/>
            <person name="Denoeud F."/>
            <person name="Belcram H."/>
            <person name="Links M.G."/>
            <person name="Just J."/>
            <person name="Clarke C."/>
            <person name="Bender T."/>
            <person name="Huebert T."/>
            <person name="Mason A.S."/>
            <person name="Pires J.C."/>
            <person name="Barker G."/>
            <person name="Moore J."/>
            <person name="Walley P.G."/>
            <person name="Manoli S."/>
            <person name="Batley J."/>
            <person name="Edwards D."/>
            <person name="Nelson M.N."/>
            <person name="Wang X."/>
            <person name="Paterson A.H."/>
            <person name="King G."/>
            <person name="Bancroft I."/>
            <person name="Chalhoub B."/>
            <person name="Sharpe A.G."/>
        </authorList>
    </citation>
    <scope>NUCLEOTIDE SEQUENCE [LARGE SCALE GENOMIC DNA]</scope>
    <source>
        <strain evidence="1">cv. TO1000</strain>
    </source>
</reference>
<dbReference type="HOGENOM" id="CLU_001650_8_0_1"/>
<dbReference type="Gramene" id="Bo00879s020.1">
    <property type="protein sequence ID" value="Bo00879s020.1"/>
    <property type="gene ID" value="Bo00879s020"/>
</dbReference>
<evidence type="ECO:0000313" key="1">
    <source>
        <dbReference type="EnsemblPlants" id="Bo00879s020.1"/>
    </source>
</evidence>
<protein>
    <recommendedName>
        <fullName evidence="3">Reverse transcriptase Ty1/copia-type domain-containing protein</fullName>
    </recommendedName>
</protein>
<dbReference type="CDD" id="cd09272">
    <property type="entry name" value="RNase_HI_RT_Ty1"/>
    <property type="match status" value="1"/>
</dbReference>